<accession>A0A9D2HKW1</accession>
<comment type="caution">
    <text evidence="1">The sequence shown here is derived from an EMBL/GenBank/DDBJ whole genome shotgun (WGS) entry which is preliminary data.</text>
</comment>
<organism evidence="1 2">
    <name type="scientific">Candidatus Desulfovibrio intestinavium</name>
    <dbReference type="NCBI Taxonomy" id="2838534"/>
    <lineage>
        <taxon>Bacteria</taxon>
        <taxon>Pseudomonadati</taxon>
        <taxon>Thermodesulfobacteriota</taxon>
        <taxon>Desulfovibrionia</taxon>
        <taxon>Desulfovibrionales</taxon>
        <taxon>Desulfovibrionaceae</taxon>
        <taxon>Desulfovibrio</taxon>
    </lineage>
</organism>
<proteinExistence type="predicted"/>
<dbReference type="AlphaFoldDB" id="A0A9D2HKW1"/>
<dbReference type="Proteomes" id="UP000823821">
    <property type="component" value="Unassembled WGS sequence"/>
</dbReference>
<reference evidence="1" key="2">
    <citation type="submission" date="2021-04" db="EMBL/GenBank/DDBJ databases">
        <authorList>
            <person name="Gilroy R."/>
        </authorList>
    </citation>
    <scope>NUCLEOTIDE SEQUENCE</scope>
    <source>
        <strain evidence="1">5032</strain>
    </source>
</reference>
<evidence type="ECO:0000313" key="1">
    <source>
        <dbReference type="EMBL" id="HJA78816.1"/>
    </source>
</evidence>
<dbReference type="EMBL" id="DWZD01000029">
    <property type="protein sequence ID" value="HJA78816.1"/>
    <property type="molecule type" value="Genomic_DNA"/>
</dbReference>
<evidence type="ECO:0000313" key="2">
    <source>
        <dbReference type="Proteomes" id="UP000823821"/>
    </source>
</evidence>
<reference evidence="1" key="1">
    <citation type="journal article" date="2021" name="PeerJ">
        <title>Extensive microbial diversity within the chicken gut microbiome revealed by metagenomics and culture.</title>
        <authorList>
            <person name="Gilroy R."/>
            <person name="Ravi A."/>
            <person name="Getino M."/>
            <person name="Pursley I."/>
            <person name="Horton D.L."/>
            <person name="Alikhan N.F."/>
            <person name="Baker D."/>
            <person name="Gharbi K."/>
            <person name="Hall N."/>
            <person name="Watson M."/>
            <person name="Adriaenssens E.M."/>
            <person name="Foster-Nyarko E."/>
            <person name="Jarju S."/>
            <person name="Secka A."/>
            <person name="Antonio M."/>
            <person name="Oren A."/>
            <person name="Chaudhuri R.R."/>
            <person name="La Ragione R."/>
            <person name="Hildebrand F."/>
            <person name="Pallen M.J."/>
        </authorList>
    </citation>
    <scope>NUCLEOTIDE SEQUENCE</scope>
    <source>
        <strain evidence="1">5032</strain>
    </source>
</reference>
<sequence length="168" mass="17480">MKVNSQAVEALLQQQEQTALRRVGGDNGAFEAALAQEMGVGTVSSGTALPPMPGAARAGLIGQMLLGGTEETAQASPEEAVFEAAFSQASGALDLWDSYTAALGAPNAESSLKDAYALLEGIDSKVSSLRQDTAGLRGQNPGFDSLLNELEILTTTEKIKFNRGDYSV</sequence>
<gene>
    <name evidence="1" type="ORF">H9784_04485</name>
</gene>
<name>A0A9D2HKW1_9BACT</name>
<protein>
    <submittedName>
        <fullName evidence="1">Uncharacterized protein</fullName>
    </submittedName>
</protein>